<dbReference type="Pfam" id="PF13412">
    <property type="entry name" value="HTH_24"/>
    <property type="match status" value="1"/>
</dbReference>
<sequence length="156" mass="17347">MDRAGIALLEALQDDSSLSISELAEIVALSSSACHRRIKALEQAGVIAGYGARLEPRLLGLSVEVFVEITLTSQSREAMDRFERSVLDFDDILECHLMSGSADYLMRVAARDLEQYDRVHRDCLARLPGVSSMRSSFSLRRIKQMRGYPVRSGPSL</sequence>
<dbReference type="Pfam" id="PF01037">
    <property type="entry name" value="AsnC_trans_reg"/>
    <property type="match status" value="1"/>
</dbReference>
<name>A0ABS0HH09_9SPHN</name>
<dbReference type="InterPro" id="IPR011991">
    <property type="entry name" value="ArsR-like_HTH"/>
</dbReference>
<dbReference type="PANTHER" id="PTHR30154:SF34">
    <property type="entry name" value="TRANSCRIPTIONAL REGULATOR AZLB"/>
    <property type="match status" value="1"/>
</dbReference>
<dbReference type="InterPro" id="IPR019885">
    <property type="entry name" value="Tscrpt_reg_HTH_AsnC-type_CS"/>
</dbReference>
<dbReference type="InterPro" id="IPR011008">
    <property type="entry name" value="Dimeric_a/b-barrel"/>
</dbReference>
<dbReference type="SUPFAM" id="SSF46785">
    <property type="entry name" value="Winged helix' DNA-binding domain"/>
    <property type="match status" value="1"/>
</dbReference>
<dbReference type="PRINTS" id="PR00033">
    <property type="entry name" value="HTHASNC"/>
</dbReference>
<dbReference type="SMART" id="SM00344">
    <property type="entry name" value="HTH_ASNC"/>
    <property type="match status" value="1"/>
</dbReference>
<evidence type="ECO:0000313" key="5">
    <source>
        <dbReference type="EMBL" id="MBF9151534.1"/>
    </source>
</evidence>
<dbReference type="InterPro" id="IPR036390">
    <property type="entry name" value="WH_DNA-bd_sf"/>
</dbReference>
<dbReference type="RefSeq" id="WP_196275843.1">
    <property type="nucleotide sequence ID" value="NZ_JADQDC010000006.1"/>
</dbReference>
<dbReference type="PANTHER" id="PTHR30154">
    <property type="entry name" value="LEUCINE-RESPONSIVE REGULATORY PROTEIN"/>
    <property type="match status" value="1"/>
</dbReference>
<keyword evidence="1" id="KW-0805">Transcription regulation</keyword>
<dbReference type="EMBL" id="JADQDC010000006">
    <property type="protein sequence ID" value="MBF9151534.1"/>
    <property type="molecule type" value="Genomic_DNA"/>
</dbReference>
<keyword evidence="3" id="KW-0804">Transcription</keyword>
<evidence type="ECO:0000256" key="2">
    <source>
        <dbReference type="ARBA" id="ARBA00023125"/>
    </source>
</evidence>
<accession>A0ABS0HH09</accession>
<evidence type="ECO:0000313" key="6">
    <source>
        <dbReference type="Proteomes" id="UP000600799"/>
    </source>
</evidence>
<organism evidence="5 6">
    <name type="scientific">Novosphingobium jiangmenense</name>
    <dbReference type="NCBI Taxonomy" id="2791981"/>
    <lineage>
        <taxon>Bacteria</taxon>
        <taxon>Pseudomonadati</taxon>
        <taxon>Pseudomonadota</taxon>
        <taxon>Alphaproteobacteria</taxon>
        <taxon>Sphingomonadales</taxon>
        <taxon>Sphingomonadaceae</taxon>
        <taxon>Novosphingobium</taxon>
    </lineage>
</organism>
<evidence type="ECO:0000259" key="4">
    <source>
        <dbReference type="PROSITE" id="PS50956"/>
    </source>
</evidence>
<dbReference type="InterPro" id="IPR000485">
    <property type="entry name" value="AsnC-type_HTH_dom"/>
</dbReference>
<dbReference type="Proteomes" id="UP000600799">
    <property type="component" value="Unassembled WGS sequence"/>
</dbReference>
<dbReference type="PROSITE" id="PS00519">
    <property type="entry name" value="HTH_ASNC_1"/>
    <property type="match status" value="1"/>
</dbReference>
<dbReference type="CDD" id="cd00090">
    <property type="entry name" value="HTH_ARSR"/>
    <property type="match status" value="1"/>
</dbReference>
<dbReference type="Gene3D" id="1.10.10.10">
    <property type="entry name" value="Winged helix-like DNA-binding domain superfamily/Winged helix DNA-binding domain"/>
    <property type="match status" value="1"/>
</dbReference>
<evidence type="ECO:0000256" key="3">
    <source>
        <dbReference type="ARBA" id="ARBA00023163"/>
    </source>
</evidence>
<reference evidence="5 6" key="1">
    <citation type="submission" date="2020-11" db="EMBL/GenBank/DDBJ databases">
        <title>The genome sequence of Novosphingobium sp. 1Y9A.</title>
        <authorList>
            <person name="Liu Y."/>
        </authorList>
    </citation>
    <scope>NUCLEOTIDE SEQUENCE [LARGE SCALE GENOMIC DNA]</scope>
    <source>
        <strain evidence="5 6">1Y9A</strain>
    </source>
</reference>
<comment type="caution">
    <text evidence="5">The sequence shown here is derived from an EMBL/GenBank/DDBJ whole genome shotgun (WGS) entry which is preliminary data.</text>
</comment>
<evidence type="ECO:0000256" key="1">
    <source>
        <dbReference type="ARBA" id="ARBA00023015"/>
    </source>
</evidence>
<gene>
    <name evidence="5" type="ORF">I2488_11005</name>
</gene>
<dbReference type="Gene3D" id="3.30.70.920">
    <property type="match status" value="1"/>
</dbReference>
<feature type="domain" description="HTH asnC-type" evidence="4">
    <location>
        <begin position="1"/>
        <end position="62"/>
    </location>
</feature>
<keyword evidence="6" id="KW-1185">Reference proteome</keyword>
<protein>
    <submittedName>
        <fullName evidence="5">Lrp/AsnC family transcriptional regulator</fullName>
    </submittedName>
</protein>
<dbReference type="InterPro" id="IPR019887">
    <property type="entry name" value="Tscrpt_reg_AsnC/Lrp_C"/>
</dbReference>
<keyword evidence="2" id="KW-0238">DNA-binding</keyword>
<proteinExistence type="predicted"/>
<dbReference type="SUPFAM" id="SSF54909">
    <property type="entry name" value="Dimeric alpha+beta barrel"/>
    <property type="match status" value="1"/>
</dbReference>
<dbReference type="InterPro" id="IPR019888">
    <property type="entry name" value="Tscrpt_reg_AsnC-like"/>
</dbReference>
<dbReference type="PROSITE" id="PS50956">
    <property type="entry name" value="HTH_ASNC_2"/>
    <property type="match status" value="1"/>
</dbReference>
<dbReference type="InterPro" id="IPR036388">
    <property type="entry name" value="WH-like_DNA-bd_sf"/>
</dbReference>